<reference evidence="2 3" key="2">
    <citation type="submission" date="2018-11" db="EMBL/GenBank/DDBJ databases">
        <authorList>
            <consortium name="Pathogen Informatics"/>
        </authorList>
    </citation>
    <scope>NUCLEOTIDE SEQUENCE [LARGE SCALE GENOMIC DNA]</scope>
    <source>
        <strain evidence="2 3">MHpl1</strain>
    </source>
</reference>
<protein>
    <submittedName>
        <fullName evidence="2 4">Uncharacterized protein</fullName>
    </submittedName>
</protein>
<evidence type="ECO:0000313" key="4">
    <source>
        <dbReference type="WBParaSite" id="HPLM_0001306801-mRNA-1"/>
    </source>
</evidence>
<feature type="compositionally biased region" description="Polar residues" evidence="1">
    <location>
        <begin position="52"/>
        <end position="62"/>
    </location>
</feature>
<organism evidence="4">
    <name type="scientific">Haemonchus placei</name>
    <name type="common">Barber's pole worm</name>
    <dbReference type="NCBI Taxonomy" id="6290"/>
    <lineage>
        <taxon>Eukaryota</taxon>
        <taxon>Metazoa</taxon>
        <taxon>Ecdysozoa</taxon>
        <taxon>Nematoda</taxon>
        <taxon>Chromadorea</taxon>
        <taxon>Rhabditida</taxon>
        <taxon>Rhabditina</taxon>
        <taxon>Rhabditomorpha</taxon>
        <taxon>Strongyloidea</taxon>
        <taxon>Trichostrongylidae</taxon>
        <taxon>Haemonchus</taxon>
    </lineage>
</organism>
<keyword evidence="3" id="KW-1185">Reference proteome</keyword>
<evidence type="ECO:0000313" key="2">
    <source>
        <dbReference type="EMBL" id="VDO47702.1"/>
    </source>
</evidence>
<sequence>MTSDCETHAIGVLWSSTTKTQRIRWASRRASRTLPTGSLGRTNTAAGRRPSTVETVVSEKNV</sequence>
<accession>A0A0N4WP12</accession>
<evidence type="ECO:0000256" key="1">
    <source>
        <dbReference type="SAM" id="MobiDB-lite"/>
    </source>
</evidence>
<dbReference type="AlphaFoldDB" id="A0A0N4WP12"/>
<proteinExistence type="predicted"/>
<dbReference type="Proteomes" id="UP000268014">
    <property type="component" value="Unassembled WGS sequence"/>
</dbReference>
<dbReference type="EMBL" id="UZAF01018067">
    <property type="protein sequence ID" value="VDO47702.1"/>
    <property type="molecule type" value="Genomic_DNA"/>
</dbReference>
<feature type="region of interest" description="Disordered" evidence="1">
    <location>
        <begin position="24"/>
        <end position="62"/>
    </location>
</feature>
<name>A0A0N4WP12_HAEPC</name>
<gene>
    <name evidence="2" type="ORF">HPLM_LOCUS13057</name>
</gene>
<dbReference type="WBParaSite" id="HPLM_0001306801-mRNA-1">
    <property type="protein sequence ID" value="HPLM_0001306801-mRNA-1"/>
    <property type="gene ID" value="HPLM_0001306801"/>
</dbReference>
<reference evidence="4" key="1">
    <citation type="submission" date="2017-02" db="UniProtKB">
        <authorList>
            <consortium name="WormBaseParasite"/>
        </authorList>
    </citation>
    <scope>IDENTIFICATION</scope>
</reference>
<feature type="compositionally biased region" description="Polar residues" evidence="1">
    <location>
        <begin position="33"/>
        <end position="45"/>
    </location>
</feature>
<evidence type="ECO:0000313" key="3">
    <source>
        <dbReference type="Proteomes" id="UP000268014"/>
    </source>
</evidence>